<protein>
    <recommendedName>
        <fullName evidence="3">PrgI family protein</fullName>
    </recommendedName>
</protein>
<dbReference type="STRING" id="362413.RC62_717"/>
<reference evidence="1 2" key="1">
    <citation type="submission" date="2014-09" db="EMBL/GenBank/DDBJ databases">
        <title>Genome sequence of Flavobacterium aquidurense RC62.</title>
        <authorList>
            <person name="Kim J.F."/>
            <person name="Kwak M.-J."/>
        </authorList>
    </citation>
    <scope>NUCLEOTIDE SEQUENCE [LARGE SCALE GENOMIC DNA]</scope>
    <source>
        <strain evidence="1 2">RC62</strain>
    </source>
</reference>
<dbReference type="AlphaFoldDB" id="A0A0Q0W6J6"/>
<name>A0A0Q0W6J6_9FLAO</name>
<dbReference type="Proteomes" id="UP000050443">
    <property type="component" value="Unassembled WGS sequence"/>
</dbReference>
<dbReference type="EMBL" id="JRLF01000011">
    <property type="protein sequence ID" value="KQB40033.1"/>
    <property type="molecule type" value="Genomic_DNA"/>
</dbReference>
<evidence type="ECO:0000313" key="2">
    <source>
        <dbReference type="Proteomes" id="UP000050443"/>
    </source>
</evidence>
<organism evidence="1 2">
    <name type="scientific">Flavobacterium aquidurense</name>
    <dbReference type="NCBI Taxonomy" id="362413"/>
    <lineage>
        <taxon>Bacteria</taxon>
        <taxon>Pseudomonadati</taxon>
        <taxon>Bacteroidota</taxon>
        <taxon>Flavobacteriia</taxon>
        <taxon>Flavobacteriales</taxon>
        <taxon>Flavobacteriaceae</taxon>
        <taxon>Flavobacterium</taxon>
    </lineage>
</organism>
<gene>
    <name evidence="1" type="ORF">RC62_717</name>
</gene>
<comment type="caution">
    <text evidence="1">The sequence shown here is derived from an EMBL/GenBank/DDBJ whole genome shotgun (WGS) entry which is preliminary data.</text>
</comment>
<evidence type="ECO:0000313" key="1">
    <source>
        <dbReference type="EMBL" id="KQB40033.1"/>
    </source>
</evidence>
<evidence type="ECO:0008006" key="3">
    <source>
        <dbReference type="Google" id="ProtNLM"/>
    </source>
</evidence>
<proteinExistence type="predicted"/>
<dbReference type="OrthoDB" id="1365285at2"/>
<dbReference type="RefSeq" id="WP_055095334.1">
    <property type="nucleotide sequence ID" value="NZ_JRLF01000011.1"/>
</dbReference>
<sequence>MENLNFIDPLLHGITPETVGNKIPNLSVKHLLCAGVGSIIVGAALKKAGQNKAGAIVGSLALPLLASAFYKQISKKNKEKRESNESSGIEYNH</sequence>
<dbReference type="PATRIC" id="fig|362413.3.peg.696"/>
<accession>A0A0Q0W6J6</accession>